<evidence type="ECO:0000313" key="2">
    <source>
        <dbReference type="EMBL" id="EKM56898.1"/>
    </source>
</evidence>
<dbReference type="EMBL" id="JH930471">
    <property type="protein sequence ID" value="EKM56898.1"/>
    <property type="molecule type" value="Genomic_DNA"/>
</dbReference>
<feature type="compositionally biased region" description="Basic and acidic residues" evidence="1">
    <location>
        <begin position="1"/>
        <end position="19"/>
    </location>
</feature>
<name>K5VZA5_PHACS</name>
<dbReference type="GeneID" id="18916031"/>
<feature type="region of interest" description="Disordered" evidence="1">
    <location>
        <begin position="1"/>
        <end position="56"/>
    </location>
</feature>
<dbReference type="RefSeq" id="XP_007394728.1">
    <property type="nucleotide sequence ID" value="XM_007394666.1"/>
</dbReference>
<dbReference type="KEGG" id="pco:PHACADRAFT_254269"/>
<proteinExistence type="predicted"/>
<gene>
    <name evidence="2" type="ORF">PHACADRAFT_254269</name>
</gene>
<reference evidence="2 3" key="1">
    <citation type="journal article" date="2012" name="BMC Genomics">
        <title>Comparative genomics of the white-rot fungi, Phanerochaete carnosa and P. chrysosporium, to elucidate the genetic basis of the distinct wood types they colonize.</title>
        <authorList>
            <person name="Suzuki H."/>
            <person name="MacDonald J."/>
            <person name="Syed K."/>
            <person name="Salamov A."/>
            <person name="Hori C."/>
            <person name="Aerts A."/>
            <person name="Henrissat B."/>
            <person name="Wiebenga A."/>
            <person name="vanKuyk P.A."/>
            <person name="Barry K."/>
            <person name="Lindquist E."/>
            <person name="LaButti K."/>
            <person name="Lapidus A."/>
            <person name="Lucas S."/>
            <person name="Coutinho P."/>
            <person name="Gong Y."/>
            <person name="Samejima M."/>
            <person name="Mahadevan R."/>
            <person name="Abou-Zaid M."/>
            <person name="de Vries R.P."/>
            <person name="Igarashi K."/>
            <person name="Yadav J.S."/>
            <person name="Grigoriev I.V."/>
            <person name="Master E.R."/>
        </authorList>
    </citation>
    <scope>NUCLEOTIDE SEQUENCE [LARGE SCALE GENOMIC DNA]</scope>
    <source>
        <strain evidence="2 3">HHB-10118-sp</strain>
    </source>
</reference>
<dbReference type="AlphaFoldDB" id="K5VZA5"/>
<evidence type="ECO:0000256" key="1">
    <source>
        <dbReference type="SAM" id="MobiDB-lite"/>
    </source>
</evidence>
<organism evidence="2 3">
    <name type="scientific">Phanerochaete carnosa (strain HHB-10118-sp)</name>
    <name type="common">White-rot fungus</name>
    <name type="synonym">Peniophora carnosa</name>
    <dbReference type="NCBI Taxonomy" id="650164"/>
    <lineage>
        <taxon>Eukaryota</taxon>
        <taxon>Fungi</taxon>
        <taxon>Dikarya</taxon>
        <taxon>Basidiomycota</taxon>
        <taxon>Agaricomycotina</taxon>
        <taxon>Agaricomycetes</taxon>
        <taxon>Polyporales</taxon>
        <taxon>Phanerochaetaceae</taxon>
        <taxon>Phanerochaete</taxon>
    </lineage>
</organism>
<accession>K5VZA5</accession>
<sequence>MLQRDTADETRDDDSKGEGGHGVFGRQGAGAEAVSFSGGTPEAGRGVRREDACVHA</sequence>
<feature type="compositionally biased region" description="Basic and acidic residues" evidence="1">
    <location>
        <begin position="45"/>
        <end position="56"/>
    </location>
</feature>
<evidence type="ECO:0000313" key="3">
    <source>
        <dbReference type="Proteomes" id="UP000008370"/>
    </source>
</evidence>
<keyword evidence="3" id="KW-1185">Reference proteome</keyword>
<protein>
    <submittedName>
        <fullName evidence="2">Uncharacterized protein</fullName>
    </submittedName>
</protein>
<dbReference type="HOGENOM" id="CLU_3014921_0_0_1"/>
<dbReference type="Proteomes" id="UP000008370">
    <property type="component" value="Unassembled WGS sequence"/>
</dbReference>
<dbReference type="InParanoid" id="K5VZA5"/>